<keyword evidence="1" id="KW-0378">Hydrolase</keyword>
<accession>A0A2S0L6U0</accession>
<keyword evidence="3" id="KW-0067">ATP-binding</keyword>
<dbReference type="OrthoDB" id="9760715at2"/>
<dbReference type="AlphaFoldDB" id="A0A2S0L6U0"/>
<evidence type="ECO:0000313" key="3">
    <source>
        <dbReference type="EMBL" id="AVM48954.1"/>
    </source>
</evidence>
<keyword evidence="3" id="KW-0547">Nucleotide-binding</keyword>
<dbReference type="InterPro" id="IPR038718">
    <property type="entry name" value="SNF2-like_sf"/>
</dbReference>
<evidence type="ECO:0000259" key="2">
    <source>
        <dbReference type="PROSITE" id="PS51194"/>
    </source>
</evidence>
<dbReference type="KEGG" id="mdv:C5Q96_05250"/>
<evidence type="ECO:0000313" key="4">
    <source>
        <dbReference type="Proteomes" id="UP000237883"/>
    </source>
</evidence>
<dbReference type="InterPro" id="IPR049730">
    <property type="entry name" value="SNF2/RAD54-like_C"/>
</dbReference>
<feature type="domain" description="Helicase C-terminal" evidence="2">
    <location>
        <begin position="268"/>
        <end position="403"/>
    </location>
</feature>
<name>A0A2S0L6U0_9FIRM</name>
<keyword evidence="3" id="KW-0347">Helicase</keyword>
<sequence>MNRCAYYLDMGLGKTFVGAEKLIRLHGENQRDLLICQKSKIDDWVDHFNEHYDIPTFNLTNVKGFNKFWESDNGIGIINYELAWRRKELIKLSDFTLMLDESSLIQNHKKAKQSKFVLSLNPENVILLSGTPVGGKYENLWSQLKLLGWNISEELYERQYVNWTLTDDDGSGIRHKIVDKDNPYKNVERLKYKMRKFGAVFMKTEECFELPEQRFQRINVPSSREYKLFMEHSYICIGENELVGDNTLSMVLYARQLCGHYNQEKLNAVRELLESTNDRVIIFYSFNAELEELKRICEHLNRSVSEINGHNKDLTAYNEDSSSVTLVQYQAGAKGLNLQKCNKILYFTLPLSSEDFEQSKKRIHRIGQNETCIYYLMICKNSIEEHILRTLEMRKDFTDELFT</sequence>
<proteinExistence type="predicted"/>
<protein>
    <submittedName>
        <fullName evidence="3">Helicase SNF2</fullName>
    </submittedName>
</protein>
<dbReference type="InterPro" id="IPR027417">
    <property type="entry name" value="P-loop_NTPase"/>
</dbReference>
<dbReference type="PROSITE" id="PS51194">
    <property type="entry name" value="HELICASE_CTER"/>
    <property type="match status" value="1"/>
</dbReference>
<dbReference type="PANTHER" id="PTHR10799">
    <property type="entry name" value="SNF2/RAD54 HELICASE FAMILY"/>
    <property type="match status" value="1"/>
</dbReference>
<dbReference type="GO" id="GO:0016787">
    <property type="term" value="F:hydrolase activity"/>
    <property type="evidence" value="ECO:0007669"/>
    <property type="project" value="UniProtKB-KW"/>
</dbReference>
<dbReference type="InterPro" id="IPR000330">
    <property type="entry name" value="SNF2_N"/>
</dbReference>
<reference evidence="4" key="1">
    <citation type="submission" date="2018-02" db="EMBL/GenBank/DDBJ databases">
        <authorList>
            <person name="Holder M.E."/>
            <person name="Ajami N.J."/>
            <person name="Petrosino J.F."/>
        </authorList>
    </citation>
    <scope>NUCLEOTIDE SEQUENCE [LARGE SCALE GENOMIC DNA]</scope>
    <source>
        <strain evidence="4">CCUG 47132</strain>
    </source>
</reference>
<dbReference type="Gene3D" id="3.40.50.10810">
    <property type="entry name" value="Tandem AAA-ATPase domain"/>
    <property type="match status" value="1"/>
</dbReference>
<dbReference type="Gene3D" id="3.40.50.300">
    <property type="entry name" value="P-loop containing nucleotide triphosphate hydrolases"/>
    <property type="match status" value="1"/>
</dbReference>
<dbReference type="InterPro" id="IPR001650">
    <property type="entry name" value="Helicase_C-like"/>
</dbReference>
<keyword evidence="4" id="KW-1185">Reference proteome</keyword>
<dbReference type="Pfam" id="PF00176">
    <property type="entry name" value="SNF2-rel_dom"/>
    <property type="match status" value="1"/>
</dbReference>
<dbReference type="Pfam" id="PF00271">
    <property type="entry name" value="Helicase_C"/>
    <property type="match status" value="1"/>
</dbReference>
<evidence type="ECO:0000256" key="1">
    <source>
        <dbReference type="ARBA" id="ARBA00022801"/>
    </source>
</evidence>
<dbReference type="EMBL" id="CP027228">
    <property type="protein sequence ID" value="AVM48954.1"/>
    <property type="molecule type" value="Genomic_DNA"/>
</dbReference>
<dbReference type="GO" id="GO:0004386">
    <property type="term" value="F:helicase activity"/>
    <property type="evidence" value="ECO:0007669"/>
    <property type="project" value="UniProtKB-KW"/>
</dbReference>
<dbReference type="CDD" id="cd18793">
    <property type="entry name" value="SF2_C_SNF"/>
    <property type="match status" value="1"/>
</dbReference>
<dbReference type="SUPFAM" id="SSF52540">
    <property type="entry name" value="P-loop containing nucleoside triphosphate hydrolases"/>
    <property type="match status" value="2"/>
</dbReference>
<dbReference type="Proteomes" id="UP000237883">
    <property type="component" value="Chromosome"/>
</dbReference>
<organism evidence="3 4">
    <name type="scientific">Mogibacterium diversum</name>
    <dbReference type="NCBI Taxonomy" id="114527"/>
    <lineage>
        <taxon>Bacteria</taxon>
        <taxon>Bacillati</taxon>
        <taxon>Bacillota</taxon>
        <taxon>Clostridia</taxon>
        <taxon>Peptostreptococcales</taxon>
        <taxon>Anaerovoracaceae</taxon>
        <taxon>Mogibacterium</taxon>
    </lineage>
</organism>
<dbReference type="GO" id="GO:0005524">
    <property type="term" value="F:ATP binding"/>
    <property type="evidence" value="ECO:0007669"/>
    <property type="project" value="InterPro"/>
</dbReference>
<gene>
    <name evidence="3" type="ORF">C5Q96_05250</name>
</gene>